<protein>
    <recommendedName>
        <fullName evidence="3">C2 NT-type domain-containing protein</fullName>
    </recommendedName>
</protein>
<dbReference type="PANTHER" id="PTHR34452:SF7">
    <property type="entry name" value="MYOSIN HEAVY CHAIN-RELATED PROTEIN"/>
    <property type="match status" value="1"/>
</dbReference>
<keyword evidence="1" id="KW-0175">Coiled coil</keyword>
<feature type="coiled-coil region" evidence="1">
    <location>
        <begin position="255"/>
        <end position="389"/>
    </location>
</feature>
<sequence>MFKSARWRSEKNKVKVVFKLQFHAAKVPQIGDDALIISVVPADAGKPTVKSDKAVVRDGSCFWENPVYETVKFNREPKSGKIHERIYYFVVVTGSSKAGVIGEASIDFSNYVDATKVSLVSLPIKCSKTEATLHVSIQRMQESVDHREVEESENAKSNYKDHSLKAQLSNGDMDESIKSNSDDVPFNKTLSHVAELNGTRRASSGSDITMSSSESSSGVEMQINSALEISTDDSSSTPREAFLGQHLEESSDVVIEKLKSEVAALSRQAEMSELELQTLRKQIVKESKRGQDLFKKLVCLKEERDGLKGECEKLKAAQRRVVEAKARTNVQFEGGDSRELVEELRQELNHAKELNANLQIQLQKTQESNSELILAVRDLDEMLEQKNKEITNLSSGLSANDDIDEKAREAGPTRRPDDDNDDEEQKALEELVKEHGDAKEAYLLEQQIIDMRSEIEIYKRDKDELEMQMEQLALDYEIMKQENHEMAYKLEQSELQEQLKLQYECSSSYTAAQELENQIENLENELKRRSKESADALVTISELEAHVKSLEEELEKQSQGFEADLEVLMRSKVEQEQRAIRAEETLRKTRRQNANTAERLQEEFKRLSVQMVSTFESNEKLATKALAEANELRLQKSNLEEMIRKAFEEHRSIKSHYEVRLRQMMNKMEKMQSEIEDRALELENQKKHAEETRGLLSDEISKLQDEIETSMAKNKILSEEMGNKETLMNELEQLRISIKEMELLVKQGDDERIELEKKIMSVKCDAEESQKELNNMRCILEEKELIVEKMQSKLDSLQSQYTELKRILSEDAVEKDELRKQVILLKCDLKKWEDDMETTSNTSVLVPQGSKEVSNLTERIKSLEDQIKLKESALETSNNAFLEKEKELHDEIGELEERLEVLNQSTIHFCENEVEKVTTLAEDQDPNFRSSEETRKHDEDSTNPKTRAAISLSSNDTNSPETPKRSADKTGNLDELTNEMTLLKERNELMEAELKEMQERYSEISVKFAEVEGERQQLVMRVRNLKNAKKRT</sequence>
<evidence type="ECO:0000313" key="5">
    <source>
        <dbReference type="Proteomes" id="UP001318860"/>
    </source>
</evidence>
<evidence type="ECO:0000259" key="3">
    <source>
        <dbReference type="PROSITE" id="PS51840"/>
    </source>
</evidence>
<feature type="region of interest" description="Disordered" evidence="2">
    <location>
        <begin position="200"/>
        <end position="219"/>
    </location>
</feature>
<evidence type="ECO:0000313" key="4">
    <source>
        <dbReference type="EMBL" id="KAK6158169.1"/>
    </source>
</evidence>
<accession>A0ABR0XGD0</accession>
<dbReference type="Proteomes" id="UP001318860">
    <property type="component" value="Unassembled WGS sequence"/>
</dbReference>
<gene>
    <name evidence="4" type="ORF">DH2020_005483</name>
</gene>
<dbReference type="EMBL" id="JABTTQ020000004">
    <property type="protein sequence ID" value="KAK6158169.1"/>
    <property type="molecule type" value="Genomic_DNA"/>
</dbReference>
<feature type="compositionally biased region" description="Polar residues" evidence="2">
    <location>
        <begin position="951"/>
        <end position="961"/>
    </location>
</feature>
<feature type="compositionally biased region" description="Basic and acidic residues" evidence="2">
    <location>
        <begin position="405"/>
        <end position="417"/>
    </location>
</feature>
<feature type="region of interest" description="Disordered" evidence="2">
    <location>
        <begin position="918"/>
        <end position="972"/>
    </location>
</feature>
<keyword evidence="5" id="KW-1185">Reference proteome</keyword>
<comment type="caution">
    <text evidence="4">The sequence shown here is derived from an EMBL/GenBank/DDBJ whole genome shotgun (WGS) entry which is preliminary data.</text>
</comment>
<evidence type="ECO:0000256" key="1">
    <source>
        <dbReference type="SAM" id="Coils"/>
    </source>
</evidence>
<feature type="coiled-coil region" evidence="1">
    <location>
        <begin position="448"/>
        <end position="905"/>
    </location>
</feature>
<organism evidence="4 5">
    <name type="scientific">Rehmannia glutinosa</name>
    <name type="common">Chinese foxglove</name>
    <dbReference type="NCBI Taxonomy" id="99300"/>
    <lineage>
        <taxon>Eukaryota</taxon>
        <taxon>Viridiplantae</taxon>
        <taxon>Streptophyta</taxon>
        <taxon>Embryophyta</taxon>
        <taxon>Tracheophyta</taxon>
        <taxon>Spermatophyta</taxon>
        <taxon>Magnoliopsida</taxon>
        <taxon>eudicotyledons</taxon>
        <taxon>Gunneridae</taxon>
        <taxon>Pentapetalae</taxon>
        <taxon>asterids</taxon>
        <taxon>lamiids</taxon>
        <taxon>Lamiales</taxon>
        <taxon>Orobanchaceae</taxon>
        <taxon>Rehmannieae</taxon>
        <taxon>Rehmannia</taxon>
    </lineage>
</organism>
<proteinExistence type="predicted"/>
<reference evidence="4 5" key="1">
    <citation type="journal article" date="2021" name="Comput. Struct. Biotechnol. J.">
        <title>De novo genome assembly of the potent medicinal plant Rehmannia glutinosa using nanopore technology.</title>
        <authorList>
            <person name="Ma L."/>
            <person name="Dong C."/>
            <person name="Song C."/>
            <person name="Wang X."/>
            <person name="Zheng X."/>
            <person name="Niu Y."/>
            <person name="Chen S."/>
            <person name="Feng W."/>
        </authorList>
    </citation>
    <scope>NUCLEOTIDE SEQUENCE [LARGE SCALE GENOMIC DNA]</scope>
    <source>
        <strain evidence="4">DH-2019</strain>
    </source>
</reference>
<dbReference type="PANTHER" id="PTHR34452">
    <property type="entry name" value="MYOSIN HEAVY CHAIN-RELATED PROTEIN"/>
    <property type="match status" value="1"/>
</dbReference>
<dbReference type="Pfam" id="PF10358">
    <property type="entry name" value="NT-C2"/>
    <property type="match status" value="1"/>
</dbReference>
<feature type="domain" description="C2 NT-type" evidence="3">
    <location>
        <begin position="6"/>
        <end position="141"/>
    </location>
</feature>
<feature type="region of interest" description="Disordered" evidence="2">
    <location>
        <begin position="143"/>
        <end position="164"/>
    </location>
</feature>
<evidence type="ECO:0000256" key="2">
    <source>
        <dbReference type="SAM" id="MobiDB-lite"/>
    </source>
</evidence>
<feature type="compositionally biased region" description="Basic and acidic residues" evidence="2">
    <location>
        <begin position="930"/>
        <end position="942"/>
    </location>
</feature>
<dbReference type="PROSITE" id="PS51840">
    <property type="entry name" value="C2_NT"/>
    <property type="match status" value="1"/>
</dbReference>
<feature type="region of interest" description="Disordered" evidence="2">
    <location>
        <begin position="390"/>
        <end position="424"/>
    </location>
</feature>
<feature type="compositionally biased region" description="Low complexity" evidence="2">
    <location>
        <begin position="203"/>
        <end position="217"/>
    </location>
</feature>
<dbReference type="InterPro" id="IPR019448">
    <property type="entry name" value="NT-C2"/>
</dbReference>
<feature type="compositionally biased region" description="Basic and acidic residues" evidence="2">
    <location>
        <begin position="962"/>
        <end position="972"/>
    </location>
</feature>
<name>A0ABR0XGD0_REHGL</name>